<evidence type="ECO:0000313" key="1">
    <source>
        <dbReference type="EMBL" id="KKK77122.1"/>
    </source>
</evidence>
<comment type="caution">
    <text evidence="1">The sequence shown here is derived from an EMBL/GenBank/DDBJ whole genome shotgun (WGS) entry which is preliminary data.</text>
</comment>
<sequence>SIAIKCPECKYSFTIPGGGDKDCLVYLVNRHAGAPKQHIDLEGKVEHILTPDKLMFYAMIVKELKEAERLEIGETIEGVIVKEEE</sequence>
<accession>A0A0F8Y6Q0</accession>
<dbReference type="AlphaFoldDB" id="A0A0F8Y6Q0"/>
<gene>
    <name evidence="1" type="ORF">LCGC14_2856770</name>
</gene>
<organism evidence="1">
    <name type="scientific">marine sediment metagenome</name>
    <dbReference type="NCBI Taxonomy" id="412755"/>
    <lineage>
        <taxon>unclassified sequences</taxon>
        <taxon>metagenomes</taxon>
        <taxon>ecological metagenomes</taxon>
    </lineage>
</organism>
<reference evidence="1" key="1">
    <citation type="journal article" date="2015" name="Nature">
        <title>Complex archaea that bridge the gap between prokaryotes and eukaryotes.</title>
        <authorList>
            <person name="Spang A."/>
            <person name="Saw J.H."/>
            <person name="Jorgensen S.L."/>
            <person name="Zaremba-Niedzwiedzka K."/>
            <person name="Martijn J."/>
            <person name="Lind A.E."/>
            <person name="van Eijk R."/>
            <person name="Schleper C."/>
            <person name="Guy L."/>
            <person name="Ettema T.J."/>
        </authorList>
    </citation>
    <scope>NUCLEOTIDE SEQUENCE</scope>
</reference>
<protein>
    <submittedName>
        <fullName evidence="1">Uncharacterized protein</fullName>
    </submittedName>
</protein>
<name>A0A0F8Y6Q0_9ZZZZ</name>
<dbReference type="EMBL" id="LAZR01055107">
    <property type="protein sequence ID" value="KKK77122.1"/>
    <property type="molecule type" value="Genomic_DNA"/>
</dbReference>
<proteinExistence type="predicted"/>
<feature type="non-terminal residue" evidence="1">
    <location>
        <position position="1"/>
    </location>
</feature>